<dbReference type="PANTHER" id="PTHR11610:SF37">
    <property type="entry name" value="GH01208P"/>
    <property type="match status" value="1"/>
</dbReference>
<evidence type="ECO:0000313" key="7">
    <source>
        <dbReference type="EMBL" id="KAJ8721449.1"/>
    </source>
</evidence>
<dbReference type="Pfam" id="PF00151">
    <property type="entry name" value="Lipase"/>
    <property type="match status" value="1"/>
</dbReference>
<dbReference type="GO" id="GO:0017171">
    <property type="term" value="F:serine hydrolase activity"/>
    <property type="evidence" value="ECO:0007669"/>
    <property type="project" value="TreeGrafter"/>
</dbReference>
<dbReference type="GO" id="GO:0005615">
    <property type="term" value="C:extracellular space"/>
    <property type="evidence" value="ECO:0007669"/>
    <property type="project" value="TreeGrafter"/>
</dbReference>
<dbReference type="PANTHER" id="PTHR11610">
    <property type="entry name" value="LIPASE"/>
    <property type="match status" value="1"/>
</dbReference>
<comment type="caution">
    <text evidence="7">The sequence shown here is derived from an EMBL/GenBank/DDBJ whole genome shotgun (WGS) entry which is preliminary data.</text>
</comment>
<dbReference type="GO" id="GO:0016042">
    <property type="term" value="P:lipid catabolic process"/>
    <property type="evidence" value="ECO:0007669"/>
    <property type="project" value="TreeGrafter"/>
</dbReference>
<evidence type="ECO:0000259" key="6">
    <source>
        <dbReference type="Pfam" id="PF00151"/>
    </source>
</evidence>
<dbReference type="InterPro" id="IPR013818">
    <property type="entry name" value="Lipase"/>
</dbReference>
<gene>
    <name evidence="7" type="ORF">PYW07_002224</name>
</gene>
<dbReference type="InterPro" id="IPR000734">
    <property type="entry name" value="TAG_lipase"/>
</dbReference>
<dbReference type="Proteomes" id="UP001231518">
    <property type="component" value="Chromosome 12"/>
</dbReference>
<feature type="signal peptide" evidence="5">
    <location>
        <begin position="1"/>
        <end position="17"/>
    </location>
</feature>
<feature type="domain" description="Lipase" evidence="6">
    <location>
        <begin position="53"/>
        <end position="258"/>
    </location>
</feature>
<dbReference type="GO" id="GO:0016298">
    <property type="term" value="F:lipase activity"/>
    <property type="evidence" value="ECO:0007669"/>
    <property type="project" value="InterPro"/>
</dbReference>
<feature type="chain" id="PRO_5041934498" description="Lipase domain-containing protein" evidence="5">
    <location>
        <begin position="18"/>
        <end position="300"/>
    </location>
</feature>
<reference evidence="7" key="1">
    <citation type="submission" date="2023-03" db="EMBL/GenBank/DDBJ databases">
        <title>Chromosome-level genomes of two armyworms, Mythimna separata and Mythimna loreyi, provide insights into the biosynthesis and reception of sex pheromones.</title>
        <authorList>
            <person name="Zhao H."/>
        </authorList>
    </citation>
    <scope>NUCLEOTIDE SEQUENCE</scope>
    <source>
        <strain evidence="7">BeijingLab</strain>
        <tissue evidence="7">Pupa</tissue>
    </source>
</reference>
<name>A0AAD8DU57_MYTSE</name>
<protein>
    <recommendedName>
        <fullName evidence="6">Lipase domain-containing protein</fullName>
    </recommendedName>
</protein>
<comment type="similarity">
    <text evidence="2 4">Belongs to the AB hydrolase superfamily. Lipase family.</text>
</comment>
<accession>A0AAD8DU57</accession>
<evidence type="ECO:0000313" key="8">
    <source>
        <dbReference type="Proteomes" id="UP001231518"/>
    </source>
</evidence>
<dbReference type="EMBL" id="JARGEI010000013">
    <property type="protein sequence ID" value="KAJ8721449.1"/>
    <property type="molecule type" value="Genomic_DNA"/>
</dbReference>
<dbReference type="InterPro" id="IPR029058">
    <property type="entry name" value="AB_hydrolase_fold"/>
</dbReference>
<sequence>MFGSAFIIFFTIGAVLCGDREEQAKLRLYYNAFENYTEVLLEDAQSHPTGPAVTAVIKAYLEQGQSNVALLNWDRLAASIHNSIPQSYLNWAIPNALKLGADFADVLLNLSASGLDLNKTHLVGHSLGAHIVGITGNRMVTKGVRLPWITGLDPAGIIFDGKMPFERLNPYSAGFVDVIHSDPNRYGSNRELGTVDFWPNYRNGRPVVQPGCDNKSHPRFSPEDLCNHHKCWQFLIDSIKNPGSVLGSHAKSFRVWKRYTKPERLATVLELGKYYDDAVPGNYYFTTAASSPYGLAENGL</sequence>
<proteinExistence type="inferred from homology"/>
<dbReference type="Gene3D" id="3.40.50.1820">
    <property type="entry name" value="alpha/beta hydrolase"/>
    <property type="match status" value="1"/>
</dbReference>
<evidence type="ECO:0000256" key="2">
    <source>
        <dbReference type="ARBA" id="ARBA00010701"/>
    </source>
</evidence>
<organism evidence="7 8">
    <name type="scientific">Mythimna separata</name>
    <name type="common">Oriental armyworm</name>
    <name type="synonym">Pseudaletia separata</name>
    <dbReference type="NCBI Taxonomy" id="271217"/>
    <lineage>
        <taxon>Eukaryota</taxon>
        <taxon>Metazoa</taxon>
        <taxon>Ecdysozoa</taxon>
        <taxon>Arthropoda</taxon>
        <taxon>Hexapoda</taxon>
        <taxon>Insecta</taxon>
        <taxon>Pterygota</taxon>
        <taxon>Neoptera</taxon>
        <taxon>Endopterygota</taxon>
        <taxon>Lepidoptera</taxon>
        <taxon>Glossata</taxon>
        <taxon>Ditrysia</taxon>
        <taxon>Noctuoidea</taxon>
        <taxon>Noctuidae</taxon>
        <taxon>Noctuinae</taxon>
        <taxon>Hadenini</taxon>
        <taxon>Mythimna</taxon>
    </lineage>
</organism>
<keyword evidence="3" id="KW-0964">Secreted</keyword>
<keyword evidence="5" id="KW-0732">Signal</keyword>
<keyword evidence="8" id="KW-1185">Reference proteome</keyword>
<evidence type="ECO:0000256" key="3">
    <source>
        <dbReference type="ARBA" id="ARBA00022525"/>
    </source>
</evidence>
<dbReference type="PRINTS" id="PR00821">
    <property type="entry name" value="TAGLIPASE"/>
</dbReference>
<evidence type="ECO:0000256" key="4">
    <source>
        <dbReference type="RuleBase" id="RU004262"/>
    </source>
</evidence>
<evidence type="ECO:0000256" key="1">
    <source>
        <dbReference type="ARBA" id="ARBA00004613"/>
    </source>
</evidence>
<evidence type="ECO:0000256" key="5">
    <source>
        <dbReference type="SAM" id="SignalP"/>
    </source>
</evidence>
<comment type="subcellular location">
    <subcellularLocation>
        <location evidence="1">Secreted</location>
    </subcellularLocation>
</comment>
<dbReference type="AlphaFoldDB" id="A0AAD8DU57"/>
<dbReference type="SUPFAM" id="SSF53474">
    <property type="entry name" value="alpha/beta-Hydrolases"/>
    <property type="match status" value="1"/>
</dbReference>